<name>A0A1C6UFU8_9ACTN</name>
<feature type="region of interest" description="Disordered" evidence="6">
    <location>
        <begin position="114"/>
        <end position="176"/>
    </location>
</feature>
<evidence type="ECO:0000256" key="3">
    <source>
        <dbReference type="ARBA" id="ARBA00022692"/>
    </source>
</evidence>
<keyword evidence="4 7" id="KW-1133">Transmembrane helix</keyword>
<evidence type="ECO:0000313" key="9">
    <source>
        <dbReference type="EMBL" id="SCL52852.1"/>
    </source>
</evidence>
<reference evidence="10" key="1">
    <citation type="submission" date="2016-06" db="EMBL/GenBank/DDBJ databases">
        <authorList>
            <person name="Varghese N."/>
            <person name="Submissions Spin"/>
        </authorList>
    </citation>
    <scope>NUCLEOTIDE SEQUENCE [LARGE SCALE GENOMIC DNA]</scope>
    <source>
        <strain evidence="10">DSM 43903</strain>
    </source>
</reference>
<keyword evidence="10" id="KW-1185">Reference proteome</keyword>
<dbReference type="EMBL" id="FMHZ01000002">
    <property type="protein sequence ID" value="SCL52852.1"/>
    <property type="molecule type" value="Genomic_DNA"/>
</dbReference>
<evidence type="ECO:0000256" key="6">
    <source>
        <dbReference type="SAM" id="MobiDB-lite"/>
    </source>
</evidence>
<evidence type="ECO:0000256" key="2">
    <source>
        <dbReference type="ARBA" id="ARBA00022475"/>
    </source>
</evidence>
<keyword evidence="2" id="KW-1003">Cell membrane</keyword>
<protein>
    <submittedName>
        <fullName evidence="9">Cobalt/nickel transport protein</fullName>
    </submittedName>
</protein>
<evidence type="ECO:0000256" key="7">
    <source>
        <dbReference type="SAM" id="Phobius"/>
    </source>
</evidence>
<accession>A0A1C6UFU8</accession>
<dbReference type="AlphaFoldDB" id="A0A1C6UFU8"/>
<evidence type="ECO:0000313" key="10">
    <source>
        <dbReference type="Proteomes" id="UP000199001"/>
    </source>
</evidence>
<organism evidence="9 10">
    <name type="scientific">Micromonospora citrea</name>
    <dbReference type="NCBI Taxonomy" id="47855"/>
    <lineage>
        <taxon>Bacteria</taxon>
        <taxon>Bacillati</taxon>
        <taxon>Actinomycetota</taxon>
        <taxon>Actinomycetes</taxon>
        <taxon>Micromonosporales</taxon>
        <taxon>Micromonosporaceae</taxon>
        <taxon>Micromonospora</taxon>
    </lineage>
</organism>
<sequence>MRKRSWGFLVGGLLVALLLAGVVSNFASSHPDGLDSSLREGCTFDADDDIVGGSCPAQREKEHEIGGPLADYGIAGVDNDFLSTGLSGVLGVLLTFAVAGGAFWLVRRRGPHDGDAVDPSHGPRDGAPVDATQGPWDDGPVDASRRVRDGDAADPAPADAGRGQRDGLPADATDRG</sequence>
<dbReference type="STRING" id="47855.GA0070606_2028"/>
<evidence type="ECO:0000256" key="5">
    <source>
        <dbReference type="ARBA" id="ARBA00023136"/>
    </source>
</evidence>
<keyword evidence="5 7" id="KW-0472">Membrane</keyword>
<gene>
    <name evidence="9" type="ORF">GA0070606_2028</name>
</gene>
<evidence type="ECO:0000259" key="8">
    <source>
        <dbReference type="Pfam" id="PF13190"/>
    </source>
</evidence>
<evidence type="ECO:0000256" key="4">
    <source>
        <dbReference type="ARBA" id="ARBA00022989"/>
    </source>
</evidence>
<feature type="transmembrane region" description="Helical" evidence="7">
    <location>
        <begin position="86"/>
        <end position="106"/>
    </location>
</feature>
<proteinExistence type="predicted"/>
<dbReference type="Pfam" id="PF13190">
    <property type="entry name" value="PDGLE"/>
    <property type="match status" value="1"/>
</dbReference>
<keyword evidence="3 7" id="KW-0812">Transmembrane</keyword>
<feature type="domain" description="PDGLE" evidence="8">
    <location>
        <begin position="7"/>
        <end position="108"/>
    </location>
</feature>
<evidence type="ECO:0000256" key="1">
    <source>
        <dbReference type="ARBA" id="ARBA00004236"/>
    </source>
</evidence>
<dbReference type="OrthoDB" id="4843785at2"/>
<dbReference type="GO" id="GO:0005886">
    <property type="term" value="C:plasma membrane"/>
    <property type="evidence" value="ECO:0007669"/>
    <property type="project" value="UniProtKB-SubCell"/>
</dbReference>
<dbReference type="InterPro" id="IPR025937">
    <property type="entry name" value="PDGLE_dom"/>
</dbReference>
<dbReference type="Proteomes" id="UP000199001">
    <property type="component" value="Unassembled WGS sequence"/>
</dbReference>
<comment type="subcellular location">
    <subcellularLocation>
        <location evidence="1">Cell membrane</location>
    </subcellularLocation>
</comment>